<feature type="coiled-coil region" evidence="1">
    <location>
        <begin position="385"/>
        <end position="422"/>
    </location>
</feature>
<evidence type="ECO:0000313" key="3">
    <source>
        <dbReference type="EMBL" id="KAK8243492.1"/>
    </source>
</evidence>
<evidence type="ECO:0000313" key="4">
    <source>
        <dbReference type="Proteomes" id="UP001492380"/>
    </source>
</evidence>
<organism evidence="3 4">
    <name type="scientific">Phyllosticta capitalensis</name>
    <dbReference type="NCBI Taxonomy" id="121624"/>
    <lineage>
        <taxon>Eukaryota</taxon>
        <taxon>Fungi</taxon>
        <taxon>Dikarya</taxon>
        <taxon>Ascomycota</taxon>
        <taxon>Pezizomycotina</taxon>
        <taxon>Dothideomycetes</taxon>
        <taxon>Dothideomycetes incertae sedis</taxon>
        <taxon>Botryosphaeriales</taxon>
        <taxon>Phyllostictaceae</taxon>
        <taxon>Phyllosticta</taxon>
    </lineage>
</organism>
<keyword evidence="4" id="KW-1185">Reference proteome</keyword>
<sequence length="564" mass="65022">MRFSTVCMAVFLMAVSFMGAALAAPLHPTPTVTPAEPFDEGAVYSAVSALGDAFGGTRTPESGVRWKYHGFSEHIHWNLPTERFPSLLQTYTHTVVNHMTKTKDKKVGVTHKTETHKHKYVCTADVSSWDRADHHTHHHSPHFSEEASPWETTRCFYTRTSSTKDSHPSMHDVTPRVIAVTSDSAPMVTPFPSAATATPISGYRSEPSKKLEIRDVKETSAVSSWPTYERFPDIPTRTVAAWNLNVLLDASPKQSEALLAPEAPRYVPDPLPSGCFAVPFNHGRGPLSVIICSKDDEKRLKDFVHFERKMDSDIFWFQHDFDDEMRRERLFEVIDKSGSNCVNVVWDHNSRPLVKAQRTPVTRRRLCTKKDKKKFKKWAMRTMYKDDLDADYAHLREDKQMLKKLKNDIKQQKKEMARLQQRDVSASSGALEADPSDPQCMFVTYKHGEQFEQWAGHRKWDDHEMFQKEHAYSDKEMKKDFWKLMDDKKTASDCIHFSFAHDLGAWLGKDQNMSPRVDRELCGKKEKKEFKDWVDRMMDHDHFNMNLEHNRIDKANAKEFADAI</sequence>
<evidence type="ECO:0000256" key="2">
    <source>
        <dbReference type="SAM" id="SignalP"/>
    </source>
</evidence>
<name>A0ABR1YXR7_9PEZI</name>
<gene>
    <name evidence="3" type="ORF">HDK90DRAFT_462425</name>
</gene>
<protein>
    <submittedName>
        <fullName evidence="3">Uncharacterized protein</fullName>
    </submittedName>
</protein>
<evidence type="ECO:0000256" key="1">
    <source>
        <dbReference type="SAM" id="Coils"/>
    </source>
</evidence>
<reference evidence="3 4" key="1">
    <citation type="submission" date="2024-04" db="EMBL/GenBank/DDBJ databases">
        <title>Phyllosticta paracitricarpa is synonymous to the EU quarantine fungus P. citricarpa based on phylogenomic analyses.</title>
        <authorList>
            <consortium name="Lawrence Berkeley National Laboratory"/>
            <person name="Van Ingen-Buijs V.A."/>
            <person name="Van Westerhoven A.C."/>
            <person name="Haridas S."/>
            <person name="Skiadas P."/>
            <person name="Martin F."/>
            <person name="Groenewald J.Z."/>
            <person name="Crous P.W."/>
            <person name="Seidl M.F."/>
        </authorList>
    </citation>
    <scope>NUCLEOTIDE SEQUENCE [LARGE SCALE GENOMIC DNA]</scope>
    <source>
        <strain evidence="3 4">CBS 123374</strain>
    </source>
</reference>
<feature type="chain" id="PRO_5046853194" evidence="2">
    <location>
        <begin position="24"/>
        <end position="564"/>
    </location>
</feature>
<dbReference type="Proteomes" id="UP001492380">
    <property type="component" value="Unassembled WGS sequence"/>
</dbReference>
<proteinExistence type="predicted"/>
<keyword evidence="1" id="KW-0175">Coiled coil</keyword>
<comment type="caution">
    <text evidence="3">The sequence shown here is derived from an EMBL/GenBank/DDBJ whole genome shotgun (WGS) entry which is preliminary data.</text>
</comment>
<feature type="signal peptide" evidence="2">
    <location>
        <begin position="1"/>
        <end position="23"/>
    </location>
</feature>
<accession>A0ABR1YXR7</accession>
<keyword evidence="2" id="KW-0732">Signal</keyword>
<dbReference type="EMBL" id="JBBWRZ010000002">
    <property type="protein sequence ID" value="KAK8243492.1"/>
    <property type="molecule type" value="Genomic_DNA"/>
</dbReference>